<keyword evidence="3" id="KW-1185">Reference proteome</keyword>
<protein>
    <submittedName>
        <fullName evidence="2">Uncharacterized protein</fullName>
    </submittedName>
</protein>
<organism evidence="2 3">
    <name type="scientific">Actinocrispum wychmicini</name>
    <dbReference type="NCBI Taxonomy" id="1213861"/>
    <lineage>
        <taxon>Bacteria</taxon>
        <taxon>Bacillati</taxon>
        <taxon>Actinomycetota</taxon>
        <taxon>Actinomycetes</taxon>
        <taxon>Pseudonocardiales</taxon>
        <taxon>Pseudonocardiaceae</taxon>
        <taxon>Actinocrispum</taxon>
    </lineage>
</organism>
<proteinExistence type="predicted"/>
<feature type="compositionally biased region" description="Basic and acidic residues" evidence="1">
    <location>
        <begin position="54"/>
        <end position="70"/>
    </location>
</feature>
<dbReference type="AlphaFoldDB" id="A0A4R2JSH7"/>
<feature type="region of interest" description="Disordered" evidence="1">
    <location>
        <begin position="29"/>
        <end position="77"/>
    </location>
</feature>
<dbReference type="EMBL" id="SLWS01000002">
    <property type="protein sequence ID" value="TCO61872.1"/>
    <property type="molecule type" value="Genomic_DNA"/>
</dbReference>
<name>A0A4R2JSH7_9PSEU</name>
<reference evidence="2 3" key="1">
    <citation type="submission" date="2019-03" db="EMBL/GenBank/DDBJ databases">
        <title>Genomic Encyclopedia of Type Strains, Phase IV (KMG-IV): sequencing the most valuable type-strain genomes for metagenomic binning, comparative biology and taxonomic classification.</title>
        <authorList>
            <person name="Goeker M."/>
        </authorList>
    </citation>
    <scope>NUCLEOTIDE SEQUENCE [LARGE SCALE GENOMIC DNA]</scope>
    <source>
        <strain evidence="2 3">DSM 45934</strain>
    </source>
</reference>
<gene>
    <name evidence="2" type="ORF">EV192_1029</name>
</gene>
<evidence type="ECO:0000313" key="3">
    <source>
        <dbReference type="Proteomes" id="UP000295680"/>
    </source>
</evidence>
<accession>A0A4R2JSH7</accession>
<sequence length="77" mass="8648">MIFLKGPSISTVVQAEQGLFSHPCTYQWNGETDPLAEHRASRENLFSEPVEPTRVADPDGQDSRPPRDPFVRTPSPR</sequence>
<comment type="caution">
    <text evidence="2">The sequence shown here is derived from an EMBL/GenBank/DDBJ whole genome shotgun (WGS) entry which is preliminary data.</text>
</comment>
<evidence type="ECO:0000256" key="1">
    <source>
        <dbReference type="SAM" id="MobiDB-lite"/>
    </source>
</evidence>
<dbReference type="Proteomes" id="UP000295680">
    <property type="component" value="Unassembled WGS sequence"/>
</dbReference>
<evidence type="ECO:0000313" key="2">
    <source>
        <dbReference type="EMBL" id="TCO61872.1"/>
    </source>
</evidence>